<reference evidence="14" key="1">
    <citation type="submission" date="2025-08" db="UniProtKB">
        <authorList>
            <consortium name="RefSeq"/>
        </authorList>
    </citation>
    <scope>IDENTIFICATION</scope>
    <source>
        <tissue evidence="14">Muscle</tissue>
    </source>
</reference>
<evidence type="ECO:0000256" key="8">
    <source>
        <dbReference type="ARBA" id="ARBA00023224"/>
    </source>
</evidence>
<evidence type="ECO:0000256" key="3">
    <source>
        <dbReference type="ARBA" id="ARBA00022692"/>
    </source>
</evidence>
<feature type="transmembrane region" description="Helical" evidence="11">
    <location>
        <begin position="67"/>
        <end position="87"/>
    </location>
</feature>
<evidence type="ECO:0000313" key="14">
    <source>
        <dbReference type="RefSeq" id="XP_022250305.1"/>
    </source>
</evidence>
<evidence type="ECO:0000256" key="9">
    <source>
        <dbReference type="RuleBase" id="RU000688"/>
    </source>
</evidence>
<keyword evidence="6 11" id="KW-0472">Membrane</keyword>
<evidence type="ECO:0000256" key="7">
    <source>
        <dbReference type="ARBA" id="ARBA00023170"/>
    </source>
</evidence>
<feature type="transmembrane region" description="Helical" evidence="11">
    <location>
        <begin position="145"/>
        <end position="164"/>
    </location>
</feature>
<dbReference type="PRINTS" id="PR00237">
    <property type="entry name" value="GPCRRHODOPSN"/>
</dbReference>
<keyword evidence="4 11" id="KW-1133">Transmembrane helix</keyword>
<name>A0ABM1T349_LIMPO</name>
<keyword evidence="7 9" id="KW-0675">Receptor</keyword>
<dbReference type="InterPro" id="IPR000611">
    <property type="entry name" value="NPY_rcpt"/>
</dbReference>
<sequence length="423" mass="48362">MDPKYFLNKTNLSNSDDYPSLEALGPEMQVVLIIVYSLTALLALSGNVTVVGVLALGKRSSRDLRIFLINLAVSDITMASFSIPFTYTDFMLGRWIFDPHFCPFVLFMQHSSVIVSVYTLTAVGLDRYYAVIYPLRKGWTKSRGLFILVVIWVVAFGFSSVQLIQSRAEKFRWAGEDYYECQETWDEESGKIYTVTVFIVTFVLPLVVMTFTYSSIGWKMWKHNAPGNADVTRDERHLKTKFKTVKMLLLVLILFSLCWLPIQIFNLLVYFDPEFLIFTNDDEYYKFVGTFFFCHWISMANSFVNPIIYCFMSENFRVDLKQLVFYHCRRKSRQKKDVVPLVPLRGRSSAYSSTLLITCGSNVTDVMVLKSNTAERGRKRVSSLDSKSRILLVTKGETDNTFGPARTPSTSDMGSRSLSSVSV</sequence>
<feature type="region of interest" description="Disordered" evidence="10">
    <location>
        <begin position="399"/>
        <end position="423"/>
    </location>
</feature>
<dbReference type="Gene3D" id="1.20.1070.10">
    <property type="entry name" value="Rhodopsin 7-helix transmembrane proteins"/>
    <property type="match status" value="1"/>
</dbReference>
<keyword evidence="13" id="KW-1185">Reference proteome</keyword>
<feature type="transmembrane region" description="Helical" evidence="11">
    <location>
        <begin position="30"/>
        <end position="55"/>
    </location>
</feature>
<organism evidence="13 14">
    <name type="scientific">Limulus polyphemus</name>
    <name type="common">Atlantic horseshoe crab</name>
    <dbReference type="NCBI Taxonomy" id="6850"/>
    <lineage>
        <taxon>Eukaryota</taxon>
        <taxon>Metazoa</taxon>
        <taxon>Ecdysozoa</taxon>
        <taxon>Arthropoda</taxon>
        <taxon>Chelicerata</taxon>
        <taxon>Merostomata</taxon>
        <taxon>Xiphosura</taxon>
        <taxon>Limulidae</taxon>
        <taxon>Limulus</taxon>
    </lineage>
</organism>
<feature type="transmembrane region" description="Helical" evidence="11">
    <location>
        <begin position="192"/>
        <end position="213"/>
    </location>
</feature>
<dbReference type="InterPro" id="IPR017452">
    <property type="entry name" value="GPCR_Rhodpsn_7TM"/>
</dbReference>
<dbReference type="RefSeq" id="XP_022250305.1">
    <property type="nucleotide sequence ID" value="XM_022394597.1"/>
</dbReference>
<dbReference type="Pfam" id="PF00001">
    <property type="entry name" value="7tm_1"/>
    <property type="match status" value="1"/>
</dbReference>
<feature type="domain" description="G-protein coupled receptors family 1 profile" evidence="12">
    <location>
        <begin position="46"/>
        <end position="309"/>
    </location>
</feature>
<feature type="transmembrane region" description="Helical" evidence="11">
    <location>
        <begin position="107"/>
        <end position="125"/>
    </location>
</feature>
<evidence type="ECO:0000313" key="13">
    <source>
        <dbReference type="Proteomes" id="UP000694941"/>
    </source>
</evidence>
<accession>A0ABM1T349</accession>
<keyword evidence="5 9" id="KW-0297">G-protein coupled receptor</keyword>
<feature type="transmembrane region" description="Helical" evidence="11">
    <location>
        <begin position="247"/>
        <end position="270"/>
    </location>
</feature>
<feature type="transmembrane region" description="Helical" evidence="11">
    <location>
        <begin position="290"/>
        <end position="312"/>
    </location>
</feature>
<dbReference type="GeneID" id="106466562"/>
<evidence type="ECO:0000256" key="11">
    <source>
        <dbReference type="SAM" id="Phobius"/>
    </source>
</evidence>
<dbReference type="PROSITE" id="PS50262">
    <property type="entry name" value="G_PROTEIN_RECEP_F1_2"/>
    <property type="match status" value="1"/>
</dbReference>
<proteinExistence type="inferred from homology"/>
<protein>
    <submittedName>
        <fullName evidence="14">Probable G-protein coupled receptor 83</fullName>
    </submittedName>
</protein>
<keyword evidence="8 9" id="KW-0807">Transducer</keyword>
<dbReference type="PANTHER" id="PTHR45695:SF9">
    <property type="entry name" value="LEUCOKININ RECEPTOR"/>
    <property type="match status" value="1"/>
</dbReference>
<evidence type="ECO:0000256" key="6">
    <source>
        <dbReference type="ARBA" id="ARBA00023136"/>
    </source>
</evidence>
<feature type="compositionally biased region" description="Polar residues" evidence="10">
    <location>
        <begin position="407"/>
        <end position="423"/>
    </location>
</feature>
<dbReference type="PANTHER" id="PTHR45695">
    <property type="entry name" value="LEUCOKININ RECEPTOR-RELATED"/>
    <property type="match status" value="1"/>
</dbReference>
<gene>
    <name evidence="14" type="primary">LOC106466562</name>
</gene>
<evidence type="ECO:0000256" key="2">
    <source>
        <dbReference type="ARBA" id="ARBA00010663"/>
    </source>
</evidence>
<dbReference type="PROSITE" id="PS00237">
    <property type="entry name" value="G_PROTEIN_RECEP_F1_1"/>
    <property type="match status" value="1"/>
</dbReference>
<keyword evidence="3 9" id="KW-0812">Transmembrane</keyword>
<evidence type="ECO:0000256" key="1">
    <source>
        <dbReference type="ARBA" id="ARBA00004141"/>
    </source>
</evidence>
<evidence type="ECO:0000256" key="10">
    <source>
        <dbReference type="SAM" id="MobiDB-lite"/>
    </source>
</evidence>
<evidence type="ECO:0000259" key="12">
    <source>
        <dbReference type="PROSITE" id="PS50262"/>
    </source>
</evidence>
<evidence type="ECO:0000256" key="5">
    <source>
        <dbReference type="ARBA" id="ARBA00023040"/>
    </source>
</evidence>
<comment type="subcellular location">
    <subcellularLocation>
        <location evidence="1">Membrane</location>
        <topology evidence="1">Multi-pass membrane protein</topology>
    </subcellularLocation>
</comment>
<dbReference type="PRINTS" id="PR01012">
    <property type="entry name" value="NRPEPTIDEYR"/>
</dbReference>
<evidence type="ECO:0000256" key="4">
    <source>
        <dbReference type="ARBA" id="ARBA00022989"/>
    </source>
</evidence>
<comment type="similarity">
    <text evidence="2 9">Belongs to the G-protein coupled receptor 1 family.</text>
</comment>
<dbReference type="InterPro" id="IPR000276">
    <property type="entry name" value="GPCR_Rhodpsn"/>
</dbReference>
<dbReference type="SUPFAM" id="SSF81321">
    <property type="entry name" value="Family A G protein-coupled receptor-like"/>
    <property type="match status" value="1"/>
</dbReference>
<dbReference type="Proteomes" id="UP000694941">
    <property type="component" value="Unplaced"/>
</dbReference>